<dbReference type="VEuPathDB" id="ToxoDB:TGDOM2_320720"/>
<comment type="caution">
    <text evidence="2">The sequence shown here is derived from an EMBL/GenBank/DDBJ whole genome shotgun (WGS) entry which is preliminary data.</text>
</comment>
<evidence type="ECO:0000313" key="2">
    <source>
        <dbReference type="EMBL" id="KFG32711.1"/>
    </source>
</evidence>
<sequence>MWGRVLSGRLPRDVEKSSWHRWRCHVREPSKLYCCSTLQHSKPVDPGVHPRSHQKYIVAKGVISGEFDRTLMMSTGFDSAALRCADGLASKSLQLVNQLQRALFQKPDPSVTAWWDGIEWMKSISSFFGREEISIHLQYFPPRQSSSLFNYYQGIQVEPRLLPATVVRLAALPLVDFYFPTKPVVRRVVCGISVVFLLIELFPSVAFPIIHDSVFWIARAWRFALETSRSSV</sequence>
<gene>
    <name evidence="2" type="ORF">TGDOM2_320720</name>
</gene>
<keyword evidence="1" id="KW-1133">Transmembrane helix</keyword>
<organism evidence="2 3">
    <name type="scientific">Toxoplasma gondii GAB2-2007-GAL-DOM2</name>
    <dbReference type="NCBI Taxonomy" id="1130820"/>
    <lineage>
        <taxon>Eukaryota</taxon>
        <taxon>Sar</taxon>
        <taxon>Alveolata</taxon>
        <taxon>Apicomplexa</taxon>
        <taxon>Conoidasida</taxon>
        <taxon>Coccidia</taxon>
        <taxon>Eucoccidiorida</taxon>
        <taxon>Eimeriorina</taxon>
        <taxon>Sarcocystidae</taxon>
        <taxon>Toxoplasma</taxon>
    </lineage>
</organism>
<dbReference type="OrthoDB" id="329573at2759"/>
<proteinExistence type="predicted"/>
<reference evidence="2 3" key="1">
    <citation type="submission" date="2014-02" db="EMBL/GenBank/DDBJ databases">
        <authorList>
            <person name="Sibley D."/>
            <person name="Venepally P."/>
            <person name="Karamycheva S."/>
            <person name="Hadjithomas M."/>
            <person name="Khan A."/>
            <person name="Brunk B."/>
            <person name="Roos D."/>
            <person name="Caler E."/>
            <person name="Lorenzi H."/>
        </authorList>
    </citation>
    <scope>NUCLEOTIDE SEQUENCE [LARGE SCALE GENOMIC DNA]</scope>
    <source>
        <strain evidence="2 3">GAB2-2007-GAL-DOM2</strain>
    </source>
</reference>
<evidence type="ECO:0000256" key="1">
    <source>
        <dbReference type="SAM" id="Phobius"/>
    </source>
</evidence>
<dbReference type="EMBL" id="AHZU02001402">
    <property type="protein sequence ID" value="KFG32711.1"/>
    <property type="molecule type" value="Genomic_DNA"/>
</dbReference>
<accession>A0A086JKP3</accession>
<dbReference type="Proteomes" id="UP000028837">
    <property type="component" value="Unassembled WGS sequence"/>
</dbReference>
<protein>
    <submittedName>
        <fullName evidence="2">Putative transmembrane protein</fullName>
    </submittedName>
</protein>
<keyword evidence="1 2" id="KW-0812">Transmembrane</keyword>
<feature type="transmembrane region" description="Helical" evidence="1">
    <location>
        <begin position="188"/>
        <end position="210"/>
    </location>
</feature>
<name>A0A086JKP3_TOXGO</name>
<keyword evidence="1" id="KW-0472">Membrane</keyword>
<dbReference type="AlphaFoldDB" id="A0A086JKP3"/>
<evidence type="ECO:0000313" key="3">
    <source>
        <dbReference type="Proteomes" id="UP000028837"/>
    </source>
</evidence>